<reference evidence="1 2" key="1">
    <citation type="journal article" date="2019" name="Arch. Virol.">
        <title>A novel jumbo Tenacibaculum maritimum lytic phage with head-fiber-like appendages.</title>
        <authorList>
            <person name="Kawato Y."/>
            <person name="Istiqomah I."/>
            <person name="Gaafar A.Y."/>
            <person name="Hanaoka M."/>
            <person name="Ishimaru K."/>
            <person name="Yasuike M."/>
            <person name="Nishiki I."/>
            <person name="Nakamura Y."/>
            <person name="Fujiwara A."/>
            <person name="Nakai T."/>
        </authorList>
    </citation>
    <scope>NUCLEOTIDE SEQUENCE [LARGE SCALE GENOMIC DNA]</scope>
    <source>
        <strain evidence="1 2">PTm5</strain>
    </source>
</reference>
<organism evidence="1 2">
    <name type="scientific">Tenacibaculum phage PTm5</name>
    <dbReference type="NCBI Taxonomy" id="2547426"/>
    <lineage>
        <taxon>Viruses</taxon>
        <taxon>Duplodnaviria</taxon>
        <taxon>Heunggongvirae</taxon>
        <taxon>Uroviricota</taxon>
        <taxon>Caudoviricetes</taxon>
        <taxon>Shirahamavirus</taxon>
        <taxon>Shirahamavirus PTm1</taxon>
    </lineage>
</organism>
<name>A0A5S9BZG5_9CAUD</name>
<evidence type="ECO:0000313" key="1">
    <source>
        <dbReference type="EMBL" id="BBI90858.1"/>
    </source>
</evidence>
<proteinExistence type="predicted"/>
<protein>
    <submittedName>
        <fullName evidence="1">Uncharacterized protein</fullName>
    </submittedName>
</protein>
<accession>A0A5S9BZG5</accession>
<dbReference type="EMBL" id="AP019525">
    <property type="protein sequence ID" value="BBI90858.1"/>
    <property type="molecule type" value="Genomic_DNA"/>
</dbReference>
<dbReference type="Proteomes" id="UP000424080">
    <property type="component" value="Segment"/>
</dbReference>
<evidence type="ECO:0000313" key="2">
    <source>
        <dbReference type="Proteomes" id="UP000424080"/>
    </source>
</evidence>
<sequence>MNNRIYPKFKATNELLDKLPNKYGELGHPNRNTIDLSKVTHIIKSVSKKKNKLPRKKKKAFIKKYGIYEYRLKFKPSIAYDIEFFDTKHGKLARELYNKKK</sequence>